<dbReference type="EMBL" id="JARQZJ010000092">
    <property type="protein sequence ID" value="KAK9884151.1"/>
    <property type="molecule type" value="Genomic_DNA"/>
</dbReference>
<reference evidence="6 7" key="1">
    <citation type="submission" date="2023-03" db="EMBL/GenBank/DDBJ databases">
        <title>Genome insight into feeding habits of ladybird beetles.</title>
        <authorList>
            <person name="Li H.-S."/>
            <person name="Huang Y.-H."/>
            <person name="Pang H."/>
        </authorList>
    </citation>
    <scope>NUCLEOTIDE SEQUENCE [LARGE SCALE GENOMIC DNA]</scope>
    <source>
        <strain evidence="6">SYSU_2023b</strain>
        <tissue evidence="6">Whole body</tissue>
    </source>
</reference>
<keyword evidence="5" id="KW-0472">Membrane</keyword>
<keyword evidence="7" id="KW-1185">Reference proteome</keyword>
<accession>A0AAW1UTN3</accession>
<evidence type="ECO:0000256" key="5">
    <source>
        <dbReference type="ARBA" id="ARBA00023136"/>
    </source>
</evidence>
<dbReference type="AlphaFoldDB" id="A0AAW1UTN3"/>
<organism evidence="6 7">
    <name type="scientific">Henosepilachna vigintioctopunctata</name>
    <dbReference type="NCBI Taxonomy" id="420089"/>
    <lineage>
        <taxon>Eukaryota</taxon>
        <taxon>Metazoa</taxon>
        <taxon>Ecdysozoa</taxon>
        <taxon>Arthropoda</taxon>
        <taxon>Hexapoda</taxon>
        <taxon>Insecta</taxon>
        <taxon>Pterygota</taxon>
        <taxon>Neoptera</taxon>
        <taxon>Endopterygota</taxon>
        <taxon>Coleoptera</taxon>
        <taxon>Polyphaga</taxon>
        <taxon>Cucujiformia</taxon>
        <taxon>Coccinelloidea</taxon>
        <taxon>Coccinellidae</taxon>
        <taxon>Epilachninae</taxon>
        <taxon>Epilachnini</taxon>
        <taxon>Henosepilachna</taxon>
    </lineage>
</organism>
<proteinExistence type="inferred from homology"/>
<dbReference type="InterPro" id="IPR007014">
    <property type="entry name" value="FUN14"/>
</dbReference>
<evidence type="ECO:0000256" key="1">
    <source>
        <dbReference type="ARBA" id="ARBA00004374"/>
    </source>
</evidence>
<dbReference type="Pfam" id="PF04930">
    <property type="entry name" value="FUN14"/>
    <property type="match status" value="1"/>
</dbReference>
<evidence type="ECO:0008006" key="8">
    <source>
        <dbReference type="Google" id="ProtNLM"/>
    </source>
</evidence>
<dbReference type="GO" id="GO:0000422">
    <property type="term" value="P:autophagy of mitochondrion"/>
    <property type="evidence" value="ECO:0007669"/>
    <property type="project" value="TreeGrafter"/>
</dbReference>
<gene>
    <name evidence="6" type="ORF">WA026_005103</name>
</gene>
<evidence type="ECO:0000313" key="7">
    <source>
        <dbReference type="Proteomes" id="UP001431783"/>
    </source>
</evidence>
<evidence type="ECO:0000256" key="2">
    <source>
        <dbReference type="ARBA" id="ARBA00009160"/>
    </source>
</evidence>
<dbReference type="PANTHER" id="PTHR21346:SF0">
    <property type="entry name" value="RE45833P"/>
    <property type="match status" value="1"/>
</dbReference>
<comment type="caution">
    <text evidence="6">The sequence shown here is derived from an EMBL/GenBank/DDBJ whole genome shotgun (WGS) entry which is preliminary data.</text>
</comment>
<comment type="similarity">
    <text evidence="2">Belongs to the FUN14 family.</text>
</comment>
<keyword evidence="3" id="KW-0812">Transmembrane</keyword>
<dbReference type="GO" id="GO:0005741">
    <property type="term" value="C:mitochondrial outer membrane"/>
    <property type="evidence" value="ECO:0007669"/>
    <property type="project" value="UniProtKB-SubCell"/>
</dbReference>
<keyword evidence="4" id="KW-1133">Transmembrane helix</keyword>
<evidence type="ECO:0000313" key="6">
    <source>
        <dbReference type="EMBL" id="KAK9884151.1"/>
    </source>
</evidence>
<evidence type="ECO:0000256" key="3">
    <source>
        <dbReference type="ARBA" id="ARBA00022692"/>
    </source>
</evidence>
<evidence type="ECO:0000256" key="4">
    <source>
        <dbReference type="ARBA" id="ARBA00022989"/>
    </source>
</evidence>
<dbReference type="PANTHER" id="PTHR21346">
    <property type="entry name" value="FUN14 DOMAIN CONTAINING"/>
    <property type="match status" value="1"/>
</dbReference>
<dbReference type="Proteomes" id="UP001431783">
    <property type="component" value="Unassembled WGS sequence"/>
</dbReference>
<protein>
    <recommendedName>
        <fullName evidence="8">FUN14 family protein</fullName>
    </recommendedName>
</protein>
<name>A0AAW1UTN3_9CUCU</name>
<comment type="subcellular location">
    <subcellularLocation>
        <location evidence="1">Mitochondrion outer membrane</location>
        <topology evidence="1">Multi-pass membrane protein</topology>
    </subcellularLocation>
</comment>
<sequence>MGDTEPEAVIDKIFANINSTHPDCQLVMAAMTGYIYGVVMTKVGKTLALATGGGIILLQLANNHGIITIHYNKITIPRNAAYVKNSVGDSFCHAIDSIFTFAKTNTVFAIGFLGGMLIGVGSCL</sequence>